<comment type="caution">
    <text evidence="2">The sequence shown here is derived from an EMBL/GenBank/DDBJ whole genome shotgun (WGS) entry which is preliminary data.</text>
</comment>
<sequence>MSSNNYYNAPSGGSNIPPYPQGQQDNNPYHQQQQSHPMENPWQDQQGHAPAGMQQYQGQGLQQAYPDQSQYYQPPPGPPPGHGQQHPGGGDFAPGDIQPPRRTGTFKESDFVPEGERGEQREAMEQFEMGRPQTNEDRDMEDLQREFPSVDGSLIAALYGDNGKSAGATREMLRELAANQ</sequence>
<dbReference type="OrthoDB" id="20105at2759"/>
<reference evidence="2 3" key="1">
    <citation type="submission" date="2017-01" db="EMBL/GenBank/DDBJ databases">
        <title>The recent genome duplication of the halophilic yeast Hortaea werneckii: insights from long-read sequencing.</title>
        <authorList>
            <person name="Sinha S."/>
            <person name="Flibotte S."/>
            <person name="Neira M."/>
            <person name="Lenassi M."/>
            <person name="Gostincar C."/>
            <person name="Stajich J.E."/>
            <person name="Nislow C.E."/>
        </authorList>
    </citation>
    <scope>NUCLEOTIDE SEQUENCE [LARGE SCALE GENOMIC DNA]</scope>
    <source>
        <strain evidence="2 3">EXF-2000</strain>
    </source>
</reference>
<feature type="compositionally biased region" description="Low complexity" evidence="1">
    <location>
        <begin position="52"/>
        <end position="63"/>
    </location>
</feature>
<dbReference type="Proteomes" id="UP000194280">
    <property type="component" value="Unassembled WGS sequence"/>
</dbReference>
<dbReference type="VEuPathDB" id="FungiDB:BTJ68_05558"/>
<dbReference type="AlphaFoldDB" id="A0A1Z5TFS6"/>
<feature type="compositionally biased region" description="Basic and acidic residues" evidence="1">
    <location>
        <begin position="105"/>
        <end position="124"/>
    </location>
</feature>
<evidence type="ECO:0008006" key="4">
    <source>
        <dbReference type="Google" id="ProtNLM"/>
    </source>
</evidence>
<evidence type="ECO:0000313" key="2">
    <source>
        <dbReference type="EMBL" id="OTA34872.1"/>
    </source>
</evidence>
<feature type="region of interest" description="Disordered" evidence="1">
    <location>
        <begin position="1"/>
        <end position="139"/>
    </location>
</feature>
<evidence type="ECO:0000313" key="3">
    <source>
        <dbReference type="Proteomes" id="UP000194280"/>
    </source>
</evidence>
<dbReference type="EMBL" id="MUNK01000052">
    <property type="protein sequence ID" value="OTA34872.1"/>
    <property type="molecule type" value="Genomic_DNA"/>
</dbReference>
<accession>A0A1Z5TFS6</accession>
<name>A0A1Z5TFS6_HORWE</name>
<feature type="compositionally biased region" description="Polar residues" evidence="1">
    <location>
        <begin position="1"/>
        <end position="14"/>
    </location>
</feature>
<organism evidence="2 3">
    <name type="scientific">Hortaea werneckii EXF-2000</name>
    <dbReference type="NCBI Taxonomy" id="1157616"/>
    <lineage>
        <taxon>Eukaryota</taxon>
        <taxon>Fungi</taxon>
        <taxon>Dikarya</taxon>
        <taxon>Ascomycota</taxon>
        <taxon>Pezizomycotina</taxon>
        <taxon>Dothideomycetes</taxon>
        <taxon>Dothideomycetidae</taxon>
        <taxon>Mycosphaerellales</taxon>
        <taxon>Teratosphaeriaceae</taxon>
        <taxon>Hortaea</taxon>
    </lineage>
</organism>
<feature type="compositionally biased region" description="Low complexity" evidence="1">
    <location>
        <begin position="21"/>
        <end position="34"/>
    </location>
</feature>
<protein>
    <recommendedName>
        <fullName evidence="4">CUE domain-containing protein</fullName>
    </recommendedName>
</protein>
<dbReference type="InParanoid" id="A0A1Z5TFS6"/>
<evidence type="ECO:0000256" key="1">
    <source>
        <dbReference type="SAM" id="MobiDB-lite"/>
    </source>
</evidence>
<proteinExistence type="predicted"/>
<gene>
    <name evidence="2" type="ORF">BTJ68_05558</name>
</gene>
<keyword evidence="3" id="KW-1185">Reference proteome</keyword>